<feature type="coiled-coil region" evidence="1">
    <location>
        <begin position="55"/>
        <end position="82"/>
    </location>
</feature>
<dbReference type="Gene3D" id="2.70.70.10">
    <property type="entry name" value="Glucose Permease (Domain IIA)"/>
    <property type="match status" value="1"/>
</dbReference>
<accession>A0A1H9MZX0</accession>
<evidence type="ECO:0000313" key="5">
    <source>
        <dbReference type="Proteomes" id="UP000199410"/>
    </source>
</evidence>
<evidence type="ECO:0000256" key="1">
    <source>
        <dbReference type="SAM" id="Coils"/>
    </source>
</evidence>
<dbReference type="CDD" id="cd12797">
    <property type="entry name" value="M23_peptidase"/>
    <property type="match status" value="1"/>
</dbReference>
<reference evidence="4 5" key="1">
    <citation type="submission" date="2016-10" db="EMBL/GenBank/DDBJ databases">
        <authorList>
            <person name="Varghese N."/>
            <person name="Submissions S."/>
        </authorList>
    </citation>
    <scope>NUCLEOTIDE SEQUENCE [LARGE SCALE GENOMIC DNA]</scope>
    <source>
        <strain evidence="4 5">TC-13</strain>
    </source>
</reference>
<dbReference type="GO" id="GO:0004222">
    <property type="term" value="F:metalloendopeptidase activity"/>
    <property type="evidence" value="ECO:0007669"/>
    <property type="project" value="TreeGrafter"/>
</dbReference>
<dbReference type="EMBL" id="FOEL01000013">
    <property type="protein sequence ID" value="SER29077.1"/>
    <property type="molecule type" value="Genomic_DNA"/>
</dbReference>
<dbReference type="Proteomes" id="UP000199410">
    <property type="component" value="Unassembled WGS sequence"/>
</dbReference>
<dbReference type="Pfam" id="PF01551">
    <property type="entry name" value="Peptidase_M23"/>
    <property type="match status" value="1"/>
</dbReference>
<evidence type="ECO:0000313" key="4">
    <source>
        <dbReference type="EMBL" id="SER29077.1"/>
    </source>
</evidence>
<evidence type="ECO:0000259" key="3">
    <source>
        <dbReference type="Pfam" id="PF01551"/>
    </source>
</evidence>
<feature type="coiled-coil region" evidence="1">
    <location>
        <begin position="133"/>
        <end position="180"/>
    </location>
</feature>
<dbReference type="SUPFAM" id="SSF51261">
    <property type="entry name" value="Duplicated hybrid motif"/>
    <property type="match status" value="1"/>
</dbReference>
<dbReference type="RefSeq" id="WP_089986620.1">
    <property type="nucleotide sequence ID" value="NZ_FMVP01000013.1"/>
</dbReference>
<feature type="domain" description="M23ase beta-sheet core" evidence="3">
    <location>
        <begin position="1034"/>
        <end position="1135"/>
    </location>
</feature>
<keyword evidence="1" id="KW-0175">Coiled coil</keyword>
<dbReference type="InterPro" id="IPR016047">
    <property type="entry name" value="M23ase_b-sheet_dom"/>
</dbReference>
<sequence length="2098" mass="235855">MSTGGEQKKPTEFLVALKINDRISKQNISTYLKKLKNIPNLSINLDVTGLNTQIFNEYGKQIKALEQQLEAFHLKLQNVGTESSAPLSIFEDFKQGITNSLKSIDTLNEIFDDVHINVKEISKQLAKIPTGDLQSLQNLASQLKVEMETISTNQFKLYGIQEAQQNLQALESNLYNIYELQKAYANTTDFDQLASQITDLNTQLTNIQLGEGLNIAGISDISNQIDKMSQSIVAFGKNTAEAGLSSTAFASAIMDGIGLASTFKTLGEDILGTGTAFAGRALFGLNAIGIAISAGGLIIGKILEERKKQIEELKTEEQEILKAYTSNASEIDTQFEKYYQLENAIELGNTDPSVISEYQEISNRLGEILPNLVTQEDEFGNKIIGSAEALKVKIGLLKEQQAIEAEIANQAIQDKRNDDIDIRKRSISDLEDSLNSNIDSAARVLSTHANSSSFVGDVKFYDNNFKPLLKTAEDFEKKLKELGNLQSKAEKSGDTVLANYYKELSTIAKSQKDIIVQSDNELKQEILSQKNDYIANIADVINENNKLTDSVKNNSEAFAAQLIASANMDDLDTLQNSLTSLFSNENASSIINEIVDSFQNMDNSTSETFESMANKTKENMESISTDLSKLGLSKKEVSSIMGSLNQHFEDTTQKQKELSVEMKVNNLTFAEAKAKVEGYKAEVKNLTTTHEKLAGVSQKRVNDTSDLLLEYQLLTNQLKDHTEEEIRNLSQKSSLTAEEQRLVDVLNSRDLVMNNLNTLYPSLINQDGKAISLSAEKIKAIQAENHANETLLKAYQLARQGKLSIQQQNVVDEASFTKATIENIKKNIQALNILQAKLQEVYNEQVNNMKNEDPNSYTYGYGAYRSGTLLGQTQSQINDYTSELNELQKSLDTNISTIDSFDTSLGKTTKTTNQNISATKNTVYITDKYKQKLEELNLGIEKQQRLLSKLPEHSSEYRRALETQIQFEKEKLRVMQQQEASLKNQIASGKIQQTGNITSKSPTSSTTTNLNGWSGKITSAYGGRKDPITGKSDNHLGMDISGSKGTRLDANVAGKIIASGDAIKNGYDGSYGNIVVVQDANNFKHLYAHLDKAIAKMGDYVDVGTQIGNIGASGRVTGPHLHYEVKNANGQRLDPTSYYTAAKNGATSSPSYAVDTAQQAIDQTKSELVSLQQQILNQKDLVEDLERGIIDSYLSSFENKKTTIDNLLETSDNRLRKLTVTSESYRKELDRQTAALNDKKKINQNEIAYLEGVIKSGTASKKVIDEYTQRLHELNNVNSEIDFAIWDVGSKKVESYMSKYEEQRQIQDNVIAYEKAKLGELDTSSARYVKSLVNINNAMKEKQNANLYELTQLKSLVNGNKGYGDGLQSAKKRIEELTIGMKELQVDIQDSDYDILINIKTQSDEKINNIESEINRAELIRKMFDEGSADYEKYTNIMINAQERIAQQHLETRDNLLEELKQRDITAERIKEITKLINEEYNGYLNATLAIKDYTKQKDDAKKAQLDKIADKVISAYKDYHQELRDEQIKQLDEEIERENKKHETIMKNLQEEMDLFRKSVEDKLRLIDREEAQRSYDMEISDLESERNDVQSKLNILALDNSYEAKAKRKSLQEQLDEIDKTIAEKRHNREIDLRKESLNDALESKEEEINEKIELQESEHENLVNKINLEKEHWESYYSDLLNNERQFAKMREDIINGHLTNVEADFNQYRDKLKASLPEISGTLDDTMKAIGFSIRDNVILELEEALDLIKKFNDSQESKDNGSFESNLSNPQTSKGKLSNADLQVLLGKFLYDRVLPNVSGQDQSAVSEMAKNFAAKGRDKADSRFTENGANFNESTRVLTQAEMDSLSEYLNSNKNLLGGKYNSFFEQFFNENSGNTQVNESKLSDADMKVMLGKFIYEKLVPEPSLNANTKMALKNKADNLASEGRNEDSQISENVTFDSVKNKYSSEQIQQLKTFFNYKLDLIENLTTRELMKKKIASLDSGGFMNWTGIGIDGKGGKAIIAHPQEIMLNKADTQSLFNSINIMDSIMNNLSPFLLKFTPFQKSSSVSTGDTYGDIKINFHIDKMNGDKNDLHRFSKMIDDDLLRRKGMRK</sequence>
<dbReference type="PANTHER" id="PTHR21666:SF270">
    <property type="entry name" value="MUREIN HYDROLASE ACTIVATOR ENVC"/>
    <property type="match status" value="1"/>
</dbReference>
<feature type="compositionally biased region" description="Polar residues" evidence="2">
    <location>
        <begin position="1767"/>
        <end position="1780"/>
    </location>
</feature>
<protein>
    <submittedName>
        <fullName evidence="4">Peptidase family M23</fullName>
    </submittedName>
</protein>
<organism evidence="4 5">
    <name type="scientific">Lysinibacillus fusiformis</name>
    <dbReference type="NCBI Taxonomy" id="28031"/>
    <lineage>
        <taxon>Bacteria</taxon>
        <taxon>Bacillati</taxon>
        <taxon>Bacillota</taxon>
        <taxon>Bacilli</taxon>
        <taxon>Bacillales</taxon>
        <taxon>Bacillaceae</taxon>
        <taxon>Lysinibacillus</taxon>
    </lineage>
</organism>
<feature type="coiled-coil region" evidence="1">
    <location>
        <begin position="1367"/>
        <end position="1459"/>
    </location>
</feature>
<feature type="coiled-coil region" evidence="1">
    <location>
        <begin position="1154"/>
        <end position="1188"/>
    </location>
</feature>
<gene>
    <name evidence="4" type="ORF">SAMN02787113_03439</name>
</gene>
<evidence type="ECO:0000256" key="2">
    <source>
        <dbReference type="SAM" id="MobiDB-lite"/>
    </source>
</evidence>
<feature type="coiled-coil region" evidence="1">
    <location>
        <begin position="926"/>
        <end position="985"/>
    </location>
</feature>
<feature type="coiled-coil region" evidence="1">
    <location>
        <begin position="1522"/>
        <end position="1668"/>
    </location>
</feature>
<dbReference type="InterPro" id="IPR011055">
    <property type="entry name" value="Dup_hybrid_motif"/>
</dbReference>
<dbReference type="PANTHER" id="PTHR21666">
    <property type="entry name" value="PEPTIDASE-RELATED"/>
    <property type="match status" value="1"/>
</dbReference>
<name>A0A1H9MZX0_9BACI</name>
<dbReference type="InterPro" id="IPR050570">
    <property type="entry name" value="Cell_wall_metabolism_enzyme"/>
</dbReference>
<feature type="region of interest" description="Disordered" evidence="2">
    <location>
        <begin position="1759"/>
        <end position="1780"/>
    </location>
</feature>
<proteinExistence type="predicted"/>
<comment type="caution">
    <text evidence="4">The sequence shown here is derived from an EMBL/GenBank/DDBJ whole genome shotgun (WGS) entry which is preliminary data.</text>
</comment>